<evidence type="ECO:0000313" key="10">
    <source>
        <dbReference type="Proteomes" id="UP000241769"/>
    </source>
</evidence>
<evidence type="ECO:0000259" key="7">
    <source>
        <dbReference type="PROSITE" id="PS50942"/>
    </source>
</evidence>
<dbReference type="SUPFAM" id="SSF48464">
    <property type="entry name" value="ENTH/VHS domain"/>
    <property type="match status" value="1"/>
</dbReference>
<dbReference type="GO" id="GO:0043325">
    <property type="term" value="F:phosphatidylinositol-3,4-bisphosphate binding"/>
    <property type="evidence" value="ECO:0007669"/>
    <property type="project" value="TreeGrafter"/>
</dbReference>
<feature type="compositionally biased region" description="Pro residues" evidence="6">
    <location>
        <begin position="318"/>
        <end position="327"/>
    </location>
</feature>
<dbReference type="InterPro" id="IPR036723">
    <property type="entry name" value="Alpha-catenin/vinculin-like_sf"/>
</dbReference>
<evidence type="ECO:0000313" key="9">
    <source>
        <dbReference type="EMBL" id="PRP76731.1"/>
    </source>
</evidence>
<evidence type="ECO:0000256" key="2">
    <source>
        <dbReference type="ARBA" id="ARBA00010135"/>
    </source>
</evidence>
<evidence type="ECO:0000256" key="5">
    <source>
        <dbReference type="SAM" id="Coils"/>
    </source>
</evidence>
<dbReference type="Proteomes" id="UP000241769">
    <property type="component" value="Unassembled WGS sequence"/>
</dbReference>
<evidence type="ECO:0000256" key="3">
    <source>
        <dbReference type="ARBA" id="ARBA00022490"/>
    </source>
</evidence>
<dbReference type="InParanoid" id="A0A2P6MYD0"/>
<dbReference type="Pfam" id="PF01608">
    <property type="entry name" value="I_LWEQ"/>
    <property type="match status" value="1"/>
</dbReference>
<gene>
    <name evidence="9" type="ORF">PROFUN_11734</name>
</gene>
<dbReference type="PANTHER" id="PTHR10407:SF15">
    <property type="entry name" value="HUNTINGTIN INTERACTING PROTEIN 1"/>
    <property type="match status" value="1"/>
</dbReference>
<dbReference type="SUPFAM" id="SSF47220">
    <property type="entry name" value="alpha-catenin/vinculin-like"/>
    <property type="match status" value="1"/>
</dbReference>
<feature type="region of interest" description="Disordered" evidence="6">
    <location>
        <begin position="386"/>
        <end position="471"/>
    </location>
</feature>
<dbReference type="Gene3D" id="1.20.1420.10">
    <property type="entry name" value="Talin, central domain"/>
    <property type="match status" value="1"/>
</dbReference>
<dbReference type="GO" id="GO:0007015">
    <property type="term" value="P:actin filament organization"/>
    <property type="evidence" value="ECO:0007669"/>
    <property type="project" value="TreeGrafter"/>
</dbReference>
<dbReference type="EMBL" id="MDYQ01000304">
    <property type="protein sequence ID" value="PRP76731.1"/>
    <property type="molecule type" value="Genomic_DNA"/>
</dbReference>
<dbReference type="InterPro" id="IPR013809">
    <property type="entry name" value="ENTH"/>
</dbReference>
<evidence type="ECO:0000256" key="6">
    <source>
        <dbReference type="SAM" id="MobiDB-lite"/>
    </source>
</evidence>
<dbReference type="GO" id="GO:0051015">
    <property type="term" value="F:actin filament binding"/>
    <property type="evidence" value="ECO:0007669"/>
    <property type="project" value="InterPro"/>
</dbReference>
<feature type="compositionally biased region" description="Basic and acidic residues" evidence="6">
    <location>
        <begin position="1"/>
        <end position="10"/>
    </location>
</feature>
<dbReference type="SUPFAM" id="SSF109885">
    <property type="entry name" value="I/LWEQ domain"/>
    <property type="match status" value="1"/>
</dbReference>
<dbReference type="GO" id="GO:0032051">
    <property type="term" value="F:clathrin light chain binding"/>
    <property type="evidence" value="ECO:0007669"/>
    <property type="project" value="TreeGrafter"/>
</dbReference>
<keyword evidence="4" id="KW-0009">Actin-binding</keyword>
<accession>A0A2P6MYD0</accession>
<dbReference type="GO" id="GO:0080025">
    <property type="term" value="F:phosphatidylinositol-3,5-bisphosphate binding"/>
    <property type="evidence" value="ECO:0007669"/>
    <property type="project" value="TreeGrafter"/>
</dbReference>
<feature type="compositionally biased region" description="Basic and acidic residues" evidence="6">
    <location>
        <begin position="391"/>
        <end position="471"/>
    </location>
</feature>
<evidence type="ECO:0000256" key="4">
    <source>
        <dbReference type="ARBA" id="ARBA00023203"/>
    </source>
</evidence>
<name>A0A2P6MYD0_9EUKA</name>
<evidence type="ECO:0000259" key="8">
    <source>
        <dbReference type="PROSITE" id="PS50945"/>
    </source>
</evidence>
<dbReference type="FunCoup" id="A0A2P6MYD0">
    <property type="interactions" value="193"/>
</dbReference>
<dbReference type="Pfam" id="PF07651">
    <property type="entry name" value="ANTH"/>
    <property type="match status" value="1"/>
</dbReference>
<dbReference type="GO" id="GO:0030136">
    <property type="term" value="C:clathrin-coated vesicle"/>
    <property type="evidence" value="ECO:0007669"/>
    <property type="project" value="TreeGrafter"/>
</dbReference>
<feature type="region of interest" description="Disordered" evidence="6">
    <location>
        <begin position="314"/>
        <end position="333"/>
    </location>
</feature>
<organism evidence="9 10">
    <name type="scientific">Planoprotostelium fungivorum</name>
    <dbReference type="NCBI Taxonomy" id="1890364"/>
    <lineage>
        <taxon>Eukaryota</taxon>
        <taxon>Amoebozoa</taxon>
        <taxon>Evosea</taxon>
        <taxon>Variosea</taxon>
        <taxon>Cavosteliida</taxon>
        <taxon>Cavosteliaceae</taxon>
        <taxon>Planoprotostelium</taxon>
    </lineage>
</organism>
<feature type="compositionally biased region" description="Basic residues" evidence="6">
    <location>
        <begin position="11"/>
        <end position="20"/>
    </location>
</feature>
<dbReference type="InterPro" id="IPR030224">
    <property type="entry name" value="Sla2_fam"/>
</dbReference>
<dbReference type="AlphaFoldDB" id="A0A2P6MYD0"/>
<feature type="region of interest" description="Disordered" evidence="6">
    <location>
        <begin position="1"/>
        <end position="20"/>
    </location>
</feature>
<comment type="similarity">
    <text evidence="2">Belongs to the SLA2 family.</text>
</comment>
<dbReference type="GO" id="GO:0035615">
    <property type="term" value="F:clathrin adaptor activity"/>
    <property type="evidence" value="ECO:0007669"/>
    <property type="project" value="TreeGrafter"/>
</dbReference>
<feature type="coiled-coil region" evidence="5">
    <location>
        <begin position="703"/>
        <end position="730"/>
    </location>
</feature>
<feature type="region of interest" description="Disordered" evidence="6">
    <location>
        <begin position="986"/>
        <end position="1014"/>
    </location>
</feature>
<dbReference type="STRING" id="1890364.A0A2P6MYD0"/>
<dbReference type="PROSITE" id="PS50942">
    <property type="entry name" value="ENTH"/>
    <property type="match status" value="1"/>
</dbReference>
<comment type="subcellular location">
    <subcellularLocation>
        <location evidence="1">Cytoplasm</location>
    </subcellularLocation>
</comment>
<dbReference type="SMART" id="SM00273">
    <property type="entry name" value="ENTH"/>
    <property type="match status" value="1"/>
</dbReference>
<feature type="compositionally biased region" description="Pro residues" evidence="6">
    <location>
        <begin position="273"/>
        <end position="293"/>
    </location>
</feature>
<keyword evidence="10" id="KW-1185">Reference proteome</keyword>
<dbReference type="PROSITE" id="PS50945">
    <property type="entry name" value="I_LWEQ"/>
    <property type="match status" value="1"/>
</dbReference>
<dbReference type="OrthoDB" id="16210at2759"/>
<dbReference type="GO" id="GO:0030864">
    <property type="term" value="C:cortical actin cytoskeleton"/>
    <property type="evidence" value="ECO:0007669"/>
    <property type="project" value="TreeGrafter"/>
</dbReference>
<feature type="compositionally biased region" description="Polar residues" evidence="6">
    <location>
        <begin position="1005"/>
        <end position="1014"/>
    </location>
</feature>
<feature type="domain" description="I/LWEQ" evidence="8">
    <location>
        <begin position="737"/>
        <end position="977"/>
    </location>
</feature>
<dbReference type="InterPro" id="IPR002558">
    <property type="entry name" value="ILWEQ_dom"/>
</dbReference>
<feature type="region of interest" description="Disordered" evidence="6">
    <location>
        <begin position="259"/>
        <end position="299"/>
    </location>
</feature>
<sequence length="1014" mass="111589">MSDYKQESVKKACKSKAVPPKRKHVRNLVIEAHKDGGGNTFFNEVFRKPLERDEIAAWKALVVCHHVMSEGPRGVLDDASYRSTTFEGLRSMYGRNNVGIQGTKHYSVLIETYANFILDKIKFHQAHPEFPNDFKLETFLKHKDSRDQRKNLSALTHMSELQASICRMGNKIFEGKDLIDCKTACLIPLVIESYNIYTLCTHLIRNLVDEMDDMEVLGFLIEQFYAQYITLKNWFYDCSGVKYVTSVIAVPTLPQDPPEFFGRRKMSRTSSKPPAPQPTPAPAPAPAPKPAPPVSTFDPFASMAPAPQPVYNYNPQPVYNPPPPAGPNPFYQPQVAATPAQWVTFGEASPFGMGQAVSAGSSTTTGQTQIKSVANDLSGLVSLVKTQTQSEVERRKTDVDAKRREEEERRKKEADLKAAQELELQKKREEQRKRDEARKKAEDEKRKAEEAASRREAERIKQEKERKEREEERIRVEQERIRKITLEESSNEIKELKMRIVELERLLAAEREKNKANEETIADLQATIVNLKNQLTREREELQEELKTDKAIIAERDALISRMRAKYSEVKTAFDAVQKAAQTALRAEIRGALDALSLLLSTLDSPTNLGNENATIENITTDASEVEAAITAVLMASASGSEHSVATALRDYARVCGTLFDDCKGYSRSVEDNESRQRLLDTVRSVGASLSGLLSTVNGVGGLAKDEKDRKQLQDEAANVSAKLKLLLEASQKTEKVIDESGADLEELAEQELLAAARVIEQAAANLIAAKQAAKNINTTVPAGVADAILEAAMAITKATSLLVTAAAAAQKERVDKGKNAPAGYVYRRDPRWSQGLISAAKSVAHSTQMMITTASDVAHGKIEEENVIAASKAVASSTAQLVAATKAKADDPNSAAQVKVSTASRAVTNATAQLVEAARAASIKNEEEDMDDIGSNPIQRKIKEMELQTHILKLEKELGLVRNKLFALRKQEYAGSATTTDIASAALPPPVMASPITPQRERSNTAGGSNPFA</sequence>
<feature type="domain" description="ENTH" evidence="7">
    <location>
        <begin position="1"/>
        <end position="131"/>
    </location>
</feature>
<dbReference type="Gene3D" id="1.20.1410.10">
    <property type="entry name" value="I/LWEQ domain"/>
    <property type="match status" value="1"/>
</dbReference>
<dbReference type="GO" id="GO:0048268">
    <property type="term" value="P:clathrin coat assembly"/>
    <property type="evidence" value="ECO:0007669"/>
    <property type="project" value="TreeGrafter"/>
</dbReference>
<dbReference type="InterPro" id="IPR008942">
    <property type="entry name" value="ENTH_VHS"/>
</dbReference>
<dbReference type="InterPro" id="IPR011417">
    <property type="entry name" value="ANTH_dom"/>
</dbReference>
<reference evidence="9 10" key="1">
    <citation type="journal article" date="2018" name="Genome Biol. Evol.">
        <title>Multiple Roots of Fruiting Body Formation in Amoebozoa.</title>
        <authorList>
            <person name="Hillmann F."/>
            <person name="Forbes G."/>
            <person name="Novohradska S."/>
            <person name="Ferling I."/>
            <person name="Riege K."/>
            <person name="Groth M."/>
            <person name="Westermann M."/>
            <person name="Marz M."/>
            <person name="Spaller T."/>
            <person name="Winckler T."/>
            <person name="Schaap P."/>
            <person name="Glockner G."/>
        </authorList>
    </citation>
    <scope>NUCLEOTIDE SEQUENCE [LARGE SCALE GENOMIC DNA]</scope>
    <source>
        <strain evidence="9 10">Jena</strain>
    </source>
</reference>
<dbReference type="Gene3D" id="1.25.40.90">
    <property type="match status" value="1"/>
</dbReference>
<proteinExistence type="inferred from homology"/>
<dbReference type="PANTHER" id="PTHR10407">
    <property type="entry name" value="HUNTINGTIN INTERACTING PROTEIN 1"/>
    <property type="match status" value="1"/>
</dbReference>
<protein>
    <submittedName>
        <fullName evidence="9">I/LWEQ domain-containing protein</fullName>
    </submittedName>
</protein>
<dbReference type="GO" id="GO:0006897">
    <property type="term" value="P:endocytosis"/>
    <property type="evidence" value="ECO:0007669"/>
    <property type="project" value="InterPro"/>
</dbReference>
<evidence type="ECO:0000256" key="1">
    <source>
        <dbReference type="ARBA" id="ARBA00004496"/>
    </source>
</evidence>
<dbReference type="InterPro" id="IPR035964">
    <property type="entry name" value="I/LWEQ_dom_sf"/>
</dbReference>
<dbReference type="GO" id="GO:0007155">
    <property type="term" value="P:cell adhesion"/>
    <property type="evidence" value="ECO:0007669"/>
    <property type="project" value="InterPro"/>
</dbReference>
<keyword evidence="5" id="KW-0175">Coiled coil</keyword>
<dbReference type="SMART" id="SM00307">
    <property type="entry name" value="ILWEQ"/>
    <property type="match status" value="1"/>
</dbReference>
<keyword evidence="3" id="KW-0963">Cytoplasm</keyword>
<comment type="caution">
    <text evidence="9">The sequence shown here is derived from an EMBL/GenBank/DDBJ whole genome shotgun (WGS) entry which is preliminary data.</text>
</comment>